<evidence type="ECO:0000256" key="1">
    <source>
        <dbReference type="SAM" id="MobiDB-lite"/>
    </source>
</evidence>
<dbReference type="EMBL" id="VBQZ03000112">
    <property type="protein sequence ID" value="MXQ94463.1"/>
    <property type="molecule type" value="Genomic_DNA"/>
</dbReference>
<reference evidence="2" key="1">
    <citation type="submission" date="2019-10" db="EMBL/GenBank/DDBJ databases">
        <title>The sequence and de novo assembly of the wild yak genome.</title>
        <authorList>
            <person name="Liu Y."/>
        </authorList>
    </citation>
    <scope>NUCLEOTIDE SEQUENCE [LARGE SCALE GENOMIC DNA]</scope>
    <source>
        <strain evidence="2">WY2019</strain>
    </source>
</reference>
<dbReference type="Proteomes" id="UP000322234">
    <property type="component" value="Unassembled WGS sequence"/>
</dbReference>
<feature type="compositionally biased region" description="Basic and acidic residues" evidence="1">
    <location>
        <begin position="38"/>
        <end position="48"/>
    </location>
</feature>
<name>A0A6B0S547_9CETA</name>
<gene>
    <name evidence="2" type="ORF">E5288_WYG009283</name>
</gene>
<dbReference type="AlphaFoldDB" id="A0A6B0S547"/>
<evidence type="ECO:0000313" key="3">
    <source>
        <dbReference type="Proteomes" id="UP000322234"/>
    </source>
</evidence>
<accession>A0A6B0S547</accession>
<sequence length="183" mass="20826">MGNLNCCSGDCFLESVSSSDTEDNADSPHDYYPQTSEKCMEDNKDSEIESKNTEILREKLPVGTGYKWQRLSPKEKKIKGELIPSALTESWHMDNMHDSNMEDMDAGRTSLICKNNINAFTGDVIEIKKENEFIESQILLFLLYPKYPSFSSSHSTIIYLIQQSETPPFLSDKDKLDDVHPSE</sequence>
<feature type="region of interest" description="Disordered" evidence="1">
    <location>
        <begin position="17"/>
        <end position="48"/>
    </location>
</feature>
<comment type="caution">
    <text evidence="2">The sequence shown here is derived from an EMBL/GenBank/DDBJ whole genome shotgun (WGS) entry which is preliminary data.</text>
</comment>
<protein>
    <submittedName>
        <fullName evidence="2">Uncharacterized protein</fullName>
    </submittedName>
</protein>
<evidence type="ECO:0000313" key="2">
    <source>
        <dbReference type="EMBL" id="MXQ94463.1"/>
    </source>
</evidence>
<organism evidence="2 3">
    <name type="scientific">Bos mutus</name>
    <name type="common">wild yak</name>
    <dbReference type="NCBI Taxonomy" id="72004"/>
    <lineage>
        <taxon>Eukaryota</taxon>
        <taxon>Metazoa</taxon>
        <taxon>Chordata</taxon>
        <taxon>Craniata</taxon>
        <taxon>Vertebrata</taxon>
        <taxon>Euteleostomi</taxon>
        <taxon>Mammalia</taxon>
        <taxon>Eutheria</taxon>
        <taxon>Laurasiatheria</taxon>
        <taxon>Artiodactyla</taxon>
        <taxon>Ruminantia</taxon>
        <taxon>Pecora</taxon>
        <taxon>Bovidae</taxon>
        <taxon>Bovinae</taxon>
        <taxon>Bos</taxon>
    </lineage>
</organism>
<proteinExistence type="predicted"/>
<keyword evidence="3" id="KW-1185">Reference proteome</keyword>